<dbReference type="GO" id="GO:0008170">
    <property type="term" value="F:N-methyltransferase activity"/>
    <property type="evidence" value="ECO:0007669"/>
    <property type="project" value="InterPro"/>
</dbReference>
<accession>A0A5M9ZCI9</accession>
<keyword evidence="3" id="KW-0808">Transferase</keyword>
<dbReference type="EMBL" id="RZJP01000002">
    <property type="protein sequence ID" value="KAA8816483.1"/>
    <property type="molecule type" value="Genomic_DNA"/>
</dbReference>
<protein>
    <submittedName>
        <fullName evidence="3">SAM-dependent DNA methyltransferase</fullName>
    </submittedName>
</protein>
<dbReference type="SUPFAM" id="SSF53335">
    <property type="entry name" value="S-adenosyl-L-methionine-dependent methyltransferases"/>
    <property type="match status" value="1"/>
</dbReference>
<dbReference type="GO" id="GO:0032259">
    <property type="term" value="P:methylation"/>
    <property type="evidence" value="ECO:0007669"/>
    <property type="project" value="UniProtKB-KW"/>
</dbReference>
<evidence type="ECO:0000256" key="1">
    <source>
        <dbReference type="ARBA" id="ARBA00022747"/>
    </source>
</evidence>
<dbReference type="CDD" id="cd02440">
    <property type="entry name" value="AdoMet_MTases"/>
    <property type="match status" value="1"/>
</dbReference>
<dbReference type="PROSITE" id="PS00092">
    <property type="entry name" value="N6_MTASE"/>
    <property type="match status" value="1"/>
</dbReference>
<evidence type="ECO:0000313" key="4">
    <source>
        <dbReference type="Proteomes" id="UP000326060"/>
    </source>
</evidence>
<reference evidence="3 4" key="1">
    <citation type="journal article" date="2019" name="Syst. Appl. Microbiol.">
        <title>Characterization of Bifidobacterium species in feaces of the Egyptian fruit bat: Description of B. vespertilionis sp. nov. and B. rousetti sp. nov.</title>
        <authorList>
            <person name="Modesto M."/>
            <person name="Satti M."/>
            <person name="Watanabe K."/>
            <person name="Puglisi E."/>
            <person name="Morelli L."/>
            <person name="Huang C.-H."/>
            <person name="Liou J.-S."/>
            <person name="Miyashita M."/>
            <person name="Tamura T."/>
            <person name="Saito S."/>
            <person name="Mori K."/>
            <person name="Huang L."/>
            <person name="Sciavilla P."/>
            <person name="Sandri C."/>
            <person name="Spiezio C."/>
            <person name="Vitali F."/>
            <person name="Cavalieri D."/>
            <person name="Perpetuini G."/>
            <person name="Tofalo R."/>
            <person name="Bonetti A."/>
            <person name="Arita M."/>
            <person name="Mattarelli P."/>
        </authorList>
    </citation>
    <scope>NUCLEOTIDE SEQUENCE [LARGE SCALE GENOMIC DNA]</scope>
    <source>
        <strain evidence="3 4">RST27</strain>
    </source>
</reference>
<dbReference type="InterPro" id="IPR052916">
    <property type="entry name" value="Type-I_RE_MTase_Subunit"/>
</dbReference>
<dbReference type="PRINTS" id="PR00507">
    <property type="entry name" value="N12N6MTFRASE"/>
</dbReference>
<dbReference type="PANTHER" id="PTHR42998:SF1">
    <property type="entry name" value="TYPE I RESTRICTION ENZYME HINDI METHYLASE SUBUNIT"/>
    <property type="match status" value="1"/>
</dbReference>
<feature type="domain" description="DNA methylase adenine-specific" evidence="2">
    <location>
        <begin position="149"/>
        <end position="414"/>
    </location>
</feature>
<proteinExistence type="predicted"/>
<dbReference type="PANTHER" id="PTHR42998">
    <property type="entry name" value="TYPE I RESTRICTION ENZYME HINDVIIP M PROTEIN-RELATED"/>
    <property type="match status" value="1"/>
</dbReference>
<dbReference type="AlphaFoldDB" id="A0A5M9ZCI9"/>
<keyword evidence="3" id="KW-0489">Methyltransferase</keyword>
<dbReference type="InterPro" id="IPR002052">
    <property type="entry name" value="DNA_methylase_N6_adenine_CS"/>
</dbReference>
<organism evidence="3 4">
    <name type="scientific">Bifidobacterium callitrichos</name>
    <dbReference type="NCBI Taxonomy" id="762209"/>
    <lineage>
        <taxon>Bacteria</taxon>
        <taxon>Bacillati</taxon>
        <taxon>Actinomycetota</taxon>
        <taxon>Actinomycetes</taxon>
        <taxon>Bifidobacteriales</taxon>
        <taxon>Bifidobacteriaceae</taxon>
        <taxon>Bifidobacterium</taxon>
    </lineage>
</organism>
<dbReference type="Gene3D" id="3.40.50.150">
    <property type="entry name" value="Vaccinia Virus protein VP39"/>
    <property type="match status" value="1"/>
</dbReference>
<comment type="caution">
    <text evidence="3">The sequence shown here is derived from an EMBL/GenBank/DDBJ whole genome shotgun (WGS) entry which is preliminary data.</text>
</comment>
<gene>
    <name evidence="3" type="ORF">EMB92_06145</name>
</gene>
<evidence type="ECO:0000259" key="2">
    <source>
        <dbReference type="Pfam" id="PF02384"/>
    </source>
</evidence>
<dbReference type="Proteomes" id="UP000326060">
    <property type="component" value="Unassembled WGS sequence"/>
</dbReference>
<sequence length="439" mass="49973">MRAKRQRMDNAAPAMAEMSDIQSLLVMALAILNAVWTSCSMTALYRYLVNVLMAYPGCDLFGELLALVSYKLWKDGTCPAAHTVVGRSRFGELLGRVGADWPDVLCRTETVLNDEELRSCLKRVQESGLSRKRTEFLDHLLECIVSESDQAAKGQFFTLRHVADFIIRMLSPRPKEILLDPACGSGMLLLSALRQCPNLREENCVGFDYDDKAIRVARLLMYVEGRQHCCFEALDALKPPSISDRFPEIGGSPAEYVLRRRLGESQVDMIATNPPFSVLVDSGSLPDEYVLSKRRGRVLREVLFLERCERLLKPSGKLAIILPSRVLSSVRDRYIREWLYDRFRVYGIVSLPNTMFQPYTEIQTDIIFARKRSRPLSAGASAETHEKVMMAICQQSGKDGRGNLLYRKNQRRSTESVRHDLNDIRDAFQRFVSDETLEW</sequence>
<dbReference type="Pfam" id="PF02384">
    <property type="entry name" value="N6_Mtase"/>
    <property type="match status" value="1"/>
</dbReference>
<dbReference type="GO" id="GO:0009307">
    <property type="term" value="P:DNA restriction-modification system"/>
    <property type="evidence" value="ECO:0007669"/>
    <property type="project" value="UniProtKB-KW"/>
</dbReference>
<dbReference type="GO" id="GO:0003677">
    <property type="term" value="F:DNA binding"/>
    <property type="evidence" value="ECO:0007669"/>
    <property type="project" value="InterPro"/>
</dbReference>
<dbReference type="InterPro" id="IPR003356">
    <property type="entry name" value="DNA_methylase_A-5"/>
</dbReference>
<name>A0A5M9ZCI9_9BIFI</name>
<dbReference type="InterPro" id="IPR029063">
    <property type="entry name" value="SAM-dependent_MTases_sf"/>
</dbReference>
<keyword evidence="1" id="KW-0680">Restriction system</keyword>
<evidence type="ECO:0000313" key="3">
    <source>
        <dbReference type="EMBL" id="KAA8816483.1"/>
    </source>
</evidence>